<dbReference type="EMBL" id="UGSC01000001">
    <property type="protein sequence ID" value="SUA70789.1"/>
    <property type="molecule type" value="Genomic_DNA"/>
</dbReference>
<sequence>MRDTLFVEFPYRLLLSEHTLGNKTLSNEKYEYSGGKHEGVQR</sequence>
<gene>
    <name evidence="1" type="ORF">NCTC10343_03668</name>
</gene>
<accession>A0A378Y323</accession>
<evidence type="ECO:0000313" key="1">
    <source>
        <dbReference type="EMBL" id="SUA70789.1"/>
    </source>
</evidence>
<evidence type="ECO:0000313" key="2">
    <source>
        <dbReference type="Proteomes" id="UP000254400"/>
    </source>
</evidence>
<protein>
    <submittedName>
        <fullName evidence="1">Uncharacterized protein</fullName>
    </submittedName>
</protein>
<reference evidence="1 2" key="1">
    <citation type="submission" date="2018-06" db="EMBL/GenBank/DDBJ databases">
        <authorList>
            <consortium name="Pathogen Informatics"/>
            <person name="Doyle S."/>
        </authorList>
    </citation>
    <scope>NUCLEOTIDE SEQUENCE [LARGE SCALE GENOMIC DNA]</scope>
    <source>
        <strain evidence="1 2">NCTC10343</strain>
    </source>
</reference>
<proteinExistence type="predicted"/>
<dbReference type="AlphaFoldDB" id="A0A378Y323"/>
<name>A0A378Y323_PAEPO</name>
<organism evidence="1 2">
    <name type="scientific">Paenibacillus polymyxa</name>
    <name type="common">Bacillus polymyxa</name>
    <dbReference type="NCBI Taxonomy" id="1406"/>
    <lineage>
        <taxon>Bacteria</taxon>
        <taxon>Bacillati</taxon>
        <taxon>Bacillota</taxon>
        <taxon>Bacilli</taxon>
        <taxon>Bacillales</taxon>
        <taxon>Paenibacillaceae</taxon>
        <taxon>Paenibacillus</taxon>
    </lineage>
</organism>
<dbReference type="Proteomes" id="UP000254400">
    <property type="component" value="Unassembled WGS sequence"/>
</dbReference>